<dbReference type="PANTHER" id="PTHR38011">
    <property type="entry name" value="DIHYDROFOLATE REDUCTASE FAMILY PROTEIN (AFU_ORTHOLOGUE AFUA_8G06820)"/>
    <property type="match status" value="1"/>
</dbReference>
<dbReference type="InterPro" id="IPR024072">
    <property type="entry name" value="DHFR-like_dom_sf"/>
</dbReference>
<feature type="domain" description="Bacterial bifunctional deaminase-reductase C-terminal" evidence="4">
    <location>
        <begin position="21"/>
        <end position="217"/>
    </location>
</feature>
<evidence type="ECO:0000256" key="1">
    <source>
        <dbReference type="ARBA" id="ARBA00005104"/>
    </source>
</evidence>
<dbReference type="InterPro" id="IPR002734">
    <property type="entry name" value="RibDG_C"/>
</dbReference>
<keyword evidence="2" id="KW-0521">NADP</keyword>
<comment type="pathway">
    <text evidence="1">Cofactor biosynthesis; riboflavin biosynthesis.</text>
</comment>
<dbReference type="Pfam" id="PF01872">
    <property type="entry name" value="RibD_C"/>
    <property type="match status" value="1"/>
</dbReference>
<evidence type="ECO:0000313" key="5">
    <source>
        <dbReference type="EMBL" id="QNN62175.1"/>
    </source>
</evidence>
<organism evidence="5 6">
    <name type="scientific">Leucobacter denitrificans</name>
    <dbReference type="NCBI Taxonomy" id="683042"/>
    <lineage>
        <taxon>Bacteria</taxon>
        <taxon>Bacillati</taxon>
        <taxon>Actinomycetota</taxon>
        <taxon>Actinomycetes</taxon>
        <taxon>Micrococcales</taxon>
        <taxon>Microbacteriaceae</taxon>
        <taxon>Leucobacter</taxon>
    </lineage>
</organism>
<dbReference type="KEGG" id="ldn:H9L06_07710"/>
<evidence type="ECO:0000259" key="4">
    <source>
        <dbReference type="Pfam" id="PF01872"/>
    </source>
</evidence>
<dbReference type="SUPFAM" id="SSF53597">
    <property type="entry name" value="Dihydrofolate reductase-like"/>
    <property type="match status" value="1"/>
</dbReference>
<dbReference type="PANTHER" id="PTHR38011:SF7">
    <property type="entry name" value="2,5-DIAMINO-6-RIBOSYLAMINO-4(3H)-PYRIMIDINONE 5'-PHOSPHATE REDUCTASE"/>
    <property type="match status" value="1"/>
</dbReference>
<evidence type="ECO:0000313" key="6">
    <source>
        <dbReference type="Proteomes" id="UP000515934"/>
    </source>
</evidence>
<gene>
    <name evidence="5" type="ORF">H9L06_07710</name>
</gene>
<evidence type="ECO:0000256" key="3">
    <source>
        <dbReference type="ARBA" id="ARBA00023002"/>
    </source>
</evidence>
<dbReference type="GO" id="GO:0009231">
    <property type="term" value="P:riboflavin biosynthetic process"/>
    <property type="evidence" value="ECO:0007669"/>
    <property type="project" value="InterPro"/>
</dbReference>
<accession>A0A7G9S2V0</accession>
<dbReference type="Gene3D" id="3.40.430.10">
    <property type="entry name" value="Dihydrofolate Reductase, subunit A"/>
    <property type="match status" value="1"/>
</dbReference>
<dbReference type="RefSeq" id="WP_187554646.1">
    <property type="nucleotide sequence ID" value="NZ_CP060716.1"/>
</dbReference>
<proteinExistence type="predicted"/>
<dbReference type="AlphaFoldDB" id="A0A7G9S2V0"/>
<reference evidence="5 6" key="1">
    <citation type="submission" date="2020-08" db="EMBL/GenBank/DDBJ databases">
        <title>Genome sequence of Leucobacter denitrificans KACC 14055T.</title>
        <authorList>
            <person name="Hyun D.-W."/>
            <person name="Bae J.-W."/>
        </authorList>
    </citation>
    <scope>NUCLEOTIDE SEQUENCE [LARGE SCALE GENOMIC DNA]</scope>
    <source>
        <strain evidence="5 6">KACC 14055</strain>
    </source>
</reference>
<evidence type="ECO:0000256" key="2">
    <source>
        <dbReference type="ARBA" id="ARBA00022857"/>
    </source>
</evidence>
<name>A0A7G9S2V0_9MICO</name>
<protein>
    <submittedName>
        <fullName evidence="5">Pyrimidine reductase family protein</fullName>
    </submittedName>
</protein>
<dbReference type="Proteomes" id="UP000515934">
    <property type="component" value="Chromosome"/>
</dbReference>
<dbReference type="GO" id="GO:0008703">
    <property type="term" value="F:5-amino-6-(5-phosphoribosylamino)uracil reductase activity"/>
    <property type="evidence" value="ECO:0007669"/>
    <property type="project" value="InterPro"/>
</dbReference>
<dbReference type="InterPro" id="IPR050765">
    <property type="entry name" value="Riboflavin_Biosynth_HTPR"/>
</dbReference>
<keyword evidence="6" id="KW-1185">Reference proteome</keyword>
<keyword evidence="3" id="KW-0560">Oxidoreductase</keyword>
<sequence>MTSSSKLDWWSAYPLPESGEPHVRMNFVSSADGAVTIDGRSGGLGGHHDRELMKVLRTLCDVVLVGAGTVRAEGYGGLNLPEEYADRRESLGLSRVPRMAIVSGSLDLTPDMSVFTKAESRPIVFARTDAPAGQRELLEQVADVVMCSEGPLDGEDAIDLGEVIHHLGDLGLGRILSEGGPTLFGSLLEVDLVDEVCLTVSPHFVSGQAPRIAHSSVESPRDFRVASLLSDDESFVFLRYERATSGEAAQ</sequence>
<dbReference type="NCBIfam" id="NF010663">
    <property type="entry name" value="PRK14059.1-1"/>
    <property type="match status" value="1"/>
</dbReference>
<dbReference type="EMBL" id="CP060716">
    <property type="protein sequence ID" value="QNN62175.1"/>
    <property type="molecule type" value="Genomic_DNA"/>
</dbReference>